<dbReference type="OrthoDB" id="10248987at2759"/>
<dbReference type="InterPro" id="IPR012675">
    <property type="entry name" value="Beta-grasp_dom_sf"/>
</dbReference>
<proteinExistence type="inferred from homology"/>
<feature type="transmembrane region" description="Helical" evidence="7">
    <location>
        <begin position="253"/>
        <end position="270"/>
    </location>
</feature>
<dbReference type="AlphaFoldDB" id="V7PEW4"/>
<comment type="caution">
    <text evidence="5">Lacks conserved residue(s) required for the propagation of feature annotation.</text>
</comment>
<evidence type="ECO:0000256" key="4">
    <source>
        <dbReference type="ARBA" id="ARBA00022786"/>
    </source>
</evidence>
<evidence type="ECO:0000256" key="3">
    <source>
        <dbReference type="ARBA" id="ARBA00022694"/>
    </source>
</evidence>
<dbReference type="HAMAP" id="MF_03048">
    <property type="entry name" value="Urm1"/>
    <property type="match status" value="1"/>
</dbReference>
<sequence length="311" mass="35821">MKVKIELKFLGGLESYLEDKSKNYVTLEIDSKELNFENLIAFIRDNIIEKKFVFSDYDIVSADEKLCKVLVDNKEYSNYNLKDKAKIKPGIIVLVNEYDWEILGTYSYQIKNDDKICFLSTLHGVINIEKLTSIFKCYCLQSKIWTFTFIILYKLYFEFEQKLEQTKKSLRSSGAAPLIYNPIKKLLIILALLYICLSALSCGIFLFPKASDLHCSPLVDSLFNFYLSMGASNVMAPYYSMISCREWGTENEWVVVAIVSAVMAIIDVSSSFYANAFLVVLHFIVAITSIVVYYMLMKNIDKQLEDNRNII</sequence>
<feature type="transmembrane region" description="Helical" evidence="7">
    <location>
        <begin position="276"/>
        <end position="296"/>
    </location>
</feature>
<keyword evidence="7" id="KW-0812">Transmembrane</keyword>
<keyword evidence="9" id="KW-1185">Reference proteome</keyword>
<evidence type="ECO:0000256" key="5">
    <source>
        <dbReference type="HAMAP-Rule" id="MF_03048"/>
    </source>
</evidence>
<dbReference type="CDD" id="cd01764">
    <property type="entry name" value="Ubl_Urm1"/>
    <property type="match status" value="1"/>
</dbReference>
<comment type="similarity">
    <text evidence="5 6">Belongs to the URM1 family.</text>
</comment>
<comment type="function">
    <text evidence="5">Acts as a sulfur carrier required for 2-thiolation of mcm(5)S(2)U at tRNA wobble positions of cytosolic tRNA(Lys), tRNA(Glu) and tRNA(Gln). Serves as sulfur donor in tRNA 2-thiolation reaction by being thiocarboxylated (-COSH) at its C-terminus by the MOCS3/UBA4 homolog. The sulfur is then transferred to tRNA to form 2-thiolation of mcm(5)S(2)U. Also acts as a ubiquitin-like protein (UBL) that is covalently conjugated via an isopeptide bond to lysine residues of target proteins. The thiocarboxylated form serves as substrate for conjugation and oxidative stress specifically induces the formation of UBL-protein conjugates.</text>
</comment>
<evidence type="ECO:0000256" key="7">
    <source>
        <dbReference type="SAM" id="Phobius"/>
    </source>
</evidence>
<dbReference type="Proteomes" id="UP000018538">
    <property type="component" value="Unassembled WGS sequence"/>
</dbReference>
<dbReference type="UniPathway" id="UPA00988"/>
<protein>
    <recommendedName>
        <fullName evidence="5">Ubiquitin-related modifier 1 homolog</fullName>
    </recommendedName>
</protein>
<dbReference type="SUPFAM" id="SSF54285">
    <property type="entry name" value="MoaD/ThiS"/>
    <property type="match status" value="1"/>
</dbReference>
<dbReference type="PANTHER" id="PTHR14986">
    <property type="entry name" value="RURM1 PROTEIN"/>
    <property type="match status" value="1"/>
</dbReference>
<evidence type="ECO:0000256" key="2">
    <source>
        <dbReference type="ARBA" id="ARBA00022499"/>
    </source>
</evidence>
<dbReference type="Pfam" id="PF09138">
    <property type="entry name" value="Urm1"/>
    <property type="match status" value="1"/>
</dbReference>
<feature type="transmembrane region" description="Helical" evidence="7">
    <location>
        <begin position="186"/>
        <end position="207"/>
    </location>
</feature>
<keyword evidence="3 5" id="KW-0819">tRNA processing</keyword>
<accession>V7PEW4</accession>
<comment type="PTM">
    <text evidence="5">C-terminal thiocarboxylation occurs in 2 steps, it is first acyl-adenylated (-COAMP) via the hesA/moeB/thiF part of the MOCS3/UBA4 homolog, then thiocarboxylated (-COSH) via the rhodanese domain of the MOCS3/UBA4 homolog.</text>
</comment>
<dbReference type="InterPro" id="IPR016155">
    <property type="entry name" value="Mopterin_synth/thiamin_S_b"/>
</dbReference>
<dbReference type="Gene3D" id="3.10.20.30">
    <property type="match status" value="1"/>
</dbReference>
<keyword evidence="4 5" id="KW-0833">Ubl conjugation pathway</keyword>
<dbReference type="GO" id="GO:0032447">
    <property type="term" value="P:protein urmylation"/>
    <property type="evidence" value="ECO:0007669"/>
    <property type="project" value="UniProtKB-UniRule"/>
</dbReference>
<dbReference type="EMBL" id="KI635795">
    <property type="protein sequence ID" value="ETB57550.1"/>
    <property type="molecule type" value="Genomic_DNA"/>
</dbReference>
<keyword evidence="2 5" id="KW-1017">Isopeptide bond</keyword>
<comment type="subcellular location">
    <subcellularLocation>
        <location evidence="5 6">Cytoplasm</location>
    </subcellularLocation>
</comment>
<dbReference type="GO" id="GO:0002098">
    <property type="term" value="P:tRNA wobble uridine modification"/>
    <property type="evidence" value="ECO:0007669"/>
    <property type="project" value="UniProtKB-UniRule"/>
</dbReference>
<evidence type="ECO:0000313" key="8">
    <source>
        <dbReference type="EMBL" id="ETB57550.1"/>
    </source>
</evidence>
<dbReference type="InterPro" id="IPR015221">
    <property type="entry name" value="Urm1"/>
</dbReference>
<organism evidence="8 9">
    <name type="scientific">Plasmodium yoelii 17X</name>
    <dbReference type="NCBI Taxonomy" id="1323249"/>
    <lineage>
        <taxon>Eukaryota</taxon>
        <taxon>Sar</taxon>
        <taxon>Alveolata</taxon>
        <taxon>Apicomplexa</taxon>
        <taxon>Aconoidasida</taxon>
        <taxon>Haemosporida</taxon>
        <taxon>Plasmodiidae</taxon>
        <taxon>Plasmodium</taxon>
        <taxon>Plasmodium (Vinckeia)</taxon>
    </lineage>
</organism>
<keyword evidence="1 5" id="KW-0963">Cytoplasm</keyword>
<gene>
    <name evidence="8" type="ORF">YYC_04417</name>
</gene>
<name>V7PEW4_PLAYE</name>
<keyword evidence="7" id="KW-1133">Transmembrane helix</keyword>
<evidence type="ECO:0000256" key="6">
    <source>
        <dbReference type="RuleBase" id="RU361182"/>
    </source>
</evidence>
<evidence type="ECO:0000313" key="9">
    <source>
        <dbReference type="Proteomes" id="UP000018538"/>
    </source>
</evidence>
<reference evidence="8 9" key="1">
    <citation type="submission" date="2013-11" db="EMBL/GenBank/DDBJ databases">
        <title>The Genome Sequence of Plasmodium yoelii 17X.</title>
        <authorList>
            <consortium name="The Broad Institute Genomics Platform"/>
            <consortium name="The Broad Institute Genome Sequencing Center for Infectious Disease"/>
            <person name="Neafsey D."/>
            <person name="Adams J."/>
            <person name="Walker B."/>
            <person name="Young S.K."/>
            <person name="Zeng Q."/>
            <person name="Gargeya S."/>
            <person name="Fitzgerald M."/>
            <person name="Haas B."/>
            <person name="Abouelleil A."/>
            <person name="Alvarado L."/>
            <person name="Chapman S.B."/>
            <person name="Gainer-Dewar J."/>
            <person name="Goldberg J."/>
            <person name="Griggs A."/>
            <person name="Gujja S."/>
            <person name="Hansen M."/>
            <person name="Howarth C."/>
            <person name="Imamovic A."/>
            <person name="Ireland A."/>
            <person name="Larimer J."/>
            <person name="McCowan C."/>
            <person name="Murphy C."/>
            <person name="Pearson M."/>
            <person name="Poon T.W."/>
            <person name="Priest M."/>
            <person name="Roberts A."/>
            <person name="Saif S."/>
            <person name="Shea T."/>
            <person name="Sykes S."/>
            <person name="Wortman J."/>
            <person name="Nusbaum C."/>
            <person name="Birren B."/>
        </authorList>
    </citation>
    <scope>NUCLEOTIDE SEQUENCE [LARGE SCALE GENOMIC DNA]</scope>
    <source>
        <strain evidence="8 9">17X</strain>
    </source>
</reference>
<comment type="pathway">
    <text evidence="5 6">tRNA modification; 5-methoxycarbonylmethyl-2-thiouridine-tRNA biosynthesis.</text>
</comment>
<dbReference type="GO" id="GO:0034227">
    <property type="term" value="P:tRNA thio-modification"/>
    <property type="evidence" value="ECO:0007669"/>
    <property type="project" value="UniProtKB-UniRule"/>
</dbReference>
<keyword evidence="7" id="KW-0472">Membrane</keyword>
<evidence type="ECO:0000256" key="1">
    <source>
        <dbReference type="ARBA" id="ARBA00022490"/>
    </source>
</evidence>
<dbReference type="GO" id="GO:0005829">
    <property type="term" value="C:cytosol"/>
    <property type="evidence" value="ECO:0007669"/>
    <property type="project" value="UniProtKB-UniRule"/>
</dbReference>
<feature type="transmembrane region" description="Helical" evidence="7">
    <location>
        <begin position="222"/>
        <end position="241"/>
    </location>
</feature>